<keyword evidence="6" id="KW-1185">Reference proteome</keyword>
<accession>W6YZB4</accession>
<feature type="region of interest" description="Disordered" evidence="2">
    <location>
        <begin position="130"/>
        <end position="162"/>
    </location>
</feature>
<dbReference type="AlphaFoldDB" id="W6YZB4"/>
<dbReference type="SMART" id="SM00355">
    <property type="entry name" value="ZnF_C2H2"/>
    <property type="match status" value="3"/>
</dbReference>
<feature type="domain" description="C2H2-type" evidence="4">
    <location>
        <begin position="162"/>
        <end position="192"/>
    </location>
</feature>
<dbReference type="InterPro" id="IPR036236">
    <property type="entry name" value="Znf_C2H2_sf"/>
</dbReference>
<dbReference type="GO" id="GO:0005634">
    <property type="term" value="C:nucleus"/>
    <property type="evidence" value="ECO:0007669"/>
    <property type="project" value="TreeGrafter"/>
</dbReference>
<dbReference type="Gene3D" id="3.30.160.60">
    <property type="entry name" value="Classic Zinc Finger"/>
    <property type="match status" value="2"/>
</dbReference>
<keyword evidence="1" id="KW-0479">Metal-binding</keyword>
<dbReference type="PROSITE" id="PS00028">
    <property type="entry name" value="ZINC_FINGER_C2H2_1"/>
    <property type="match status" value="2"/>
</dbReference>
<evidence type="ECO:0000313" key="5">
    <source>
        <dbReference type="EMBL" id="EUC42950.1"/>
    </source>
</evidence>
<dbReference type="GeneID" id="19123607"/>
<dbReference type="GO" id="GO:0008270">
    <property type="term" value="F:zinc ion binding"/>
    <property type="evidence" value="ECO:0007669"/>
    <property type="project" value="UniProtKB-KW"/>
</dbReference>
<evidence type="ECO:0000256" key="3">
    <source>
        <dbReference type="SAM" id="SignalP"/>
    </source>
</evidence>
<feature type="compositionally biased region" description="Basic residues" evidence="2">
    <location>
        <begin position="145"/>
        <end position="155"/>
    </location>
</feature>
<sequence>MYTLLLFTVLLTVLLSPAAASGPVMDLTPPISPMDLTYPVEGLLVCHFCAGMQLDFCQCILALMPYNYVAAPEYHDPMNIPPPDTHETEVNLTPVCDYVTGGPRPVSNEYIQRINANETTVQPGTVQAHVDDTYTPGDRLLSRQARSRRRSGRRQPPREGGFVCNEPECTQVFNRQCDLNRHQKTSHRNERPHVCPTCSWGFRYPKDLRRHQLQHQDPSSTMNTFRCEHPDCVNLGGFSRKDNLQRHRRRQHQQQ</sequence>
<feature type="domain" description="C2H2-type" evidence="4">
    <location>
        <begin position="193"/>
        <end position="220"/>
    </location>
</feature>
<dbReference type="GO" id="GO:0006357">
    <property type="term" value="P:regulation of transcription by RNA polymerase II"/>
    <property type="evidence" value="ECO:0007669"/>
    <property type="project" value="TreeGrafter"/>
</dbReference>
<dbReference type="PANTHER" id="PTHR46179">
    <property type="entry name" value="ZINC FINGER PROTEIN"/>
    <property type="match status" value="1"/>
</dbReference>
<evidence type="ECO:0000313" key="6">
    <source>
        <dbReference type="Proteomes" id="UP000054032"/>
    </source>
</evidence>
<feature type="chain" id="PRO_5004889384" description="C2H2-type domain-containing protein" evidence="3">
    <location>
        <begin position="21"/>
        <end position="255"/>
    </location>
</feature>
<feature type="signal peptide" evidence="3">
    <location>
        <begin position="1"/>
        <end position="20"/>
    </location>
</feature>
<keyword evidence="1" id="KW-0862">Zinc</keyword>
<dbReference type="HOGENOM" id="CLU_095377_0_0_1"/>
<proteinExistence type="predicted"/>
<evidence type="ECO:0000256" key="2">
    <source>
        <dbReference type="SAM" id="MobiDB-lite"/>
    </source>
</evidence>
<dbReference type="SUPFAM" id="SSF57667">
    <property type="entry name" value="beta-beta-alpha zinc fingers"/>
    <property type="match status" value="1"/>
</dbReference>
<gene>
    <name evidence="5" type="ORF">COCMIDRAFT_39063</name>
</gene>
<name>W6YZB4_COCMI</name>
<dbReference type="eggNOG" id="KOG1721">
    <property type="taxonomic scope" value="Eukaryota"/>
</dbReference>
<dbReference type="InterPro" id="IPR013087">
    <property type="entry name" value="Znf_C2H2_type"/>
</dbReference>
<dbReference type="Pfam" id="PF00096">
    <property type="entry name" value="zf-C2H2"/>
    <property type="match status" value="2"/>
</dbReference>
<dbReference type="PANTHER" id="PTHR46179:SF24">
    <property type="entry name" value="C2H2-TYPE DOMAIN-CONTAINING PROTEIN"/>
    <property type="match status" value="1"/>
</dbReference>
<dbReference type="InterPro" id="IPR051061">
    <property type="entry name" value="Zinc_finger_trans_reg"/>
</dbReference>
<reference evidence="5 6" key="1">
    <citation type="journal article" date="2013" name="PLoS Genet.">
        <title>Comparative genome structure, secondary metabolite, and effector coding capacity across Cochliobolus pathogens.</title>
        <authorList>
            <person name="Condon B.J."/>
            <person name="Leng Y."/>
            <person name="Wu D."/>
            <person name="Bushley K.E."/>
            <person name="Ohm R.A."/>
            <person name="Otillar R."/>
            <person name="Martin J."/>
            <person name="Schackwitz W."/>
            <person name="Grimwood J."/>
            <person name="MohdZainudin N."/>
            <person name="Xue C."/>
            <person name="Wang R."/>
            <person name="Manning V.A."/>
            <person name="Dhillon B."/>
            <person name="Tu Z.J."/>
            <person name="Steffenson B.J."/>
            <person name="Salamov A."/>
            <person name="Sun H."/>
            <person name="Lowry S."/>
            <person name="LaButti K."/>
            <person name="Han J."/>
            <person name="Copeland A."/>
            <person name="Lindquist E."/>
            <person name="Barry K."/>
            <person name="Schmutz J."/>
            <person name="Baker S.E."/>
            <person name="Ciuffetti L.M."/>
            <person name="Grigoriev I.V."/>
            <person name="Zhong S."/>
            <person name="Turgeon B.G."/>
        </authorList>
    </citation>
    <scope>NUCLEOTIDE SEQUENCE [LARGE SCALE GENOMIC DNA]</scope>
    <source>
        <strain evidence="5 6">ATCC 44560</strain>
    </source>
</reference>
<dbReference type="Proteomes" id="UP000054032">
    <property type="component" value="Unassembled WGS sequence"/>
</dbReference>
<evidence type="ECO:0000259" key="4">
    <source>
        <dbReference type="PROSITE" id="PS50157"/>
    </source>
</evidence>
<protein>
    <recommendedName>
        <fullName evidence="4">C2H2-type domain-containing protein</fullName>
    </recommendedName>
</protein>
<dbReference type="RefSeq" id="XP_007690532.1">
    <property type="nucleotide sequence ID" value="XM_007692342.1"/>
</dbReference>
<dbReference type="PROSITE" id="PS50157">
    <property type="entry name" value="ZINC_FINGER_C2H2_2"/>
    <property type="match status" value="2"/>
</dbReference>
<evidence type="ECO:0000256" key="1">
    <source>
        <dbReference type="PROSITE-ProRule" id="PRU00042"/>
    </source>
</evidence>
<dbReference type="EMBL" id="KI964044">
    <property type="protein sequence ID" value="EUC42950.1"/>
    <property type="molecule type" value="Genomic_DNA"/>
</dbReference>
<keyword evidence="1" id="KW-0863">Zinc-finger</keyword>
<dbReference type="KEGG" id="bor:COCMIDRAFT_39063"/>
<dbReference type="OrthoDB" id="8922241at2759"/>
<organism evidence="5 6">
    <name type="scientific">Bipolaris oryzae ATCC 44560</name>
    <dbReference type="NCBI Taxonomy" id="930090"/>
    <lineage>
        <taxon>Eukaryota</taxon>
        <taxon>Fungi</taxon>
        <taxon>Dikarya</taxon>
        <taxon>Ascomycota</taxon>
        <taxon>Pezizomycotina</taxon>
        <taxon>Dothideomycetes</taxon>
        <taxon>Pleosporomycetidae</taxon>
        <taxon>Pleosporales</taxon>
        <taxon>Pleosporineae</taxon>
        <taxon>Pleosporaceae</taxon>
        <taxon>Bipolaris</taxon>
    </lineage>
</organism>
<keyword evidence="3" id="KW-0732">Signal</keyword>